<feature type="domain" description="PAC" evidence="6">
    <location>
        <begin position="521"/>
        <end position="573"/>
    </location>
</feature>
<dbReference type="SMART" id="SM00052">
    <property type="entry name" value="EAL"/>
    <property type="match status" value="1"/>
</dbReference>
<evidence type="ECO:0000259" key="6">
    <source>
        <dbReference type="PROSITE" id="PS50113"/>
    </source>
</evidence>
<evidence type="ECO:0000259" key="7">
    <source>
        <dbReference type="PROSITE" id="PS50883"/>
    </source>
</evidence>
<feature type="modified residue" description="4-aspartylphosphate" evidence="3">
    <location>
        <position position="61"/>
    </location>
</feature>
<accession>A0ABU3K7H7</accession>
<evidence type="ECO:0000313" key="9">
    <source>
        <dbReference type="EMBL" id="MDT7042372.1"/>
    </source>
</evidence>
<dbReference type="CDD" id="cd01949">
    <property type="entry name" value="GGDEF"/>
    <property type="match status" value="1"/>
</dbReference>
<dbReference type="InterPro" id="IPR052155">
    <property type="entry name" value="Biofilm_reg_signaling"/>
</dbReference>
<dbReference type="Pfam" id="PF08447">
    <property type="entry name" value="PAS_3"/>
    <property type="match status" value="1"/>
</dbReference>
<dbReference type="InterPro" id="IPR001789">
    <property type="entry name" value="Sig_transdc_resp-reg_receiver"/>
</dbReference>
<dbReference type="InterPro" id="IPR003018">
    <property type="entry name" value="GAF"/>
</dbReference>
<name>A0ABU3K7H7_9BACT</name>
<protein>
    <submittedName>
        <fullName evidence="9">EAL domain-containing protein</fullName>
    </submittedName>
</protein>
<dbReference type="PROSITE" id="PS50887">
    <property type="entry name" value="GGDEF"/>
    <property type="match status" value="1"/>
</dbReference>
<feature type="domain" description="Response regulatory" evidence="4">
    <location>
        <begin position="12"/>
        <end position="128"/>
    </location>
</feature>
<dbReference type="Pfam" id="PF00989">
    <property type="entry name" value="PAS"/>
    <property type="match status" value="1"/>
</dbReference>
<dbReference type="InterPro" id="IPR001610">
    <property type="entry name" value="PAC"/>
</dbReference>
<dbReference type="InterPro" id="IPR013655">
    <property type="entry name" value="PAS_fold_3"/>
</dbReference>
<dbReference type="PANTHER" id="PTHR44757">
    <property type="entry name" value="DIGUANYLATE CYCLASE DGCP"/>
    <property type="match status" value="1"/>
</dbReference>
<dbReference type="NCBIfam" id="TIGR00229">
    <property type="entry name" value="sensory_box"/>
    <property type="match status" value="2"/>
</dbReference>
<dbReference type="InterPro" id="IPR043128">
    <property type="entry name" value="Rev_trsase/Diguanyl_cyclase"/>
</dbReference>
<keyword evidence="3" id="KW-0597">Phosphoprotein</keyword>
<gene>
    <name evidence="9" type="ORF">PPG34_08410</name>
</gene>
<feature type="domain" description="GGDEF" evidence="8">
    <location>
        <begin position="605"/>
        <end position="750"/>
    </location>
</feature>
<evidence type="ECO:0000259" key="5">
    <source>
        <dbReference type="PROSITE" id="PS50112"/>
    </source>
</evidence>
<evidence type="ECO:0000259" key="4">
    <source>
        <dbReference type="PROSITE" id="PS50110"/>
    </source>
</evidence>
<evidence type="ECO:0000256" key="1">
    <source>
        <dbReference type="ARBA" id="ARBA00022679"/>
    </source>
</evidence>
<dbReference type="SUPFAM" id="SSF55781">
    <property type="entry name" value="GAF domain-like"/>
    <property type="match status" value="1"/>
</dbReference>
<evidence type="ECO:0000256" key="3">
    <source>
        <dbReference type="PROSITE-ProRule" id="PRU00169"/>
    </source>
</evidence>
<keyword evidence="2" id="KW-0418">Kinase</keyword>
<dbReference type="SMART" id="SM00267">
    <property type="entry name" value="GGDEF"/>
    <property type="match status" value="1"/>
</dbReference>
<feature type="domain" description="PAS" evidence="5">
    <location>
        <begin position="154"/>
        <end position="213"/>
    </location>
</feature>
<dbReference type="Pfam" id="PF13185">
    <property type="entry name" value="GAF_2"/>
    <property type="match status" value="1"/>
</dbReference>
<evidence type="ECO:0000256" key="2">
    <source>
        <dbReference type="ARBA" id="ARBA00022777"/>
    </source>
</evidence>
<dbReference type="PROSITE" id="PS50113">
    <property type="entry name" value="PAC"/>
    <property type="match status" value="1"/>
</dbReference>
<dbReference type="InterPro" id="IPR000160">
    <property type="entry name" value="GGDEF_dom"/>
</dbReference>
<dbReference type="PROSITE" id="PS50112">
    <property type="entry name" value="PAS"/>
    <property type="match status" value="2"/>
</dbReference>
<feature type="domain" description="EAL" evidence="7">
    <location>
        <begin position="759"/>
        <end position="1013"/>
    </location>
</feature>
<dbReference type="CDD" id="cd01948">
    <property type="entry name" value="EAL"/>
    <property type="match status" value="1"/>
</dbReference>
<dbReference type="Pfam" id="PF00563">
    <property type="entry name" value="EAL"/>
    <property type="match status" value="1"/>
</dbReference>
<proteinExistence type="predicted"/>
<dbReference type="SMART" id="SM00086">
    <property type="entry name" value="PAC"/>
    <property type="match status" value="2"/>
</dbReference>
<dbReference type="SMART" id="SM00091">
    <property type="entry name" value="PAS"/>
    <property type="match status" value="2"/>
</dbReference>
<evidence type="ECO:0000259" key="8">
    <source>
        <dbReference type="PROSITE" id="PS50887"/>
    </source>
</evidence>
<dbReference type="SMART" id="SM00448">
    <property type="entry name" value="REC"/>
    <property type="match status" value="1"/>
</dbReference>
<dbReference type="InterPro" id="IPR029016">
    <property type="entry name" value="GAF-like_dom_sf"/>
</dbReference>
<keyword evidence="10" id="KW-1185">Reference proteome</keyword>
<dbReference type="Gene3D" id="3.30.450.20">
    <property type="entry name" value="PAS domain"/>
    <property type="match status" value="2"/>
</dbReference>
<dbReference type="InterPro" id="IPR013767">
    <property type="entry name" value="PAS_fold"/>
</dbReference>
<dbReference type="InterPro" id="IPR011006">
    <property type="entry name" value="CheY-like_superfamily"/>
</dbReference>
<dbReference type="InterPro" id="IPR000014">
    <property type="entry name" value="PAS"/>
</dbReference>
<feature type="domain" description="PAS" evidence="5">
    <location>
        <begin position="446"/>
        <end position="518"/>
    </location>
</feature>
<reference evidence="9 10" key="1">
    <citation type="journal article" date="2023" name="ISME J.">
        <title>Cultivation and genomic characterization of novel and ubiquitous marine nitrite-oxidizing bacteria from the Nitrospirales.</title>
        <authorList>
            <person name="Mueller A.J."/>
            <person name="Daebeler A."/>
            <person name="Herbold C.W."/>
            <person name="Kirkegaard R.H."/>
            <person name="Daims H."/>
        </authorList>
    </citation>
    <scope>NUCLEOTIDE SEQUENCE [LARGE SCALE GENOMIC DNA]</scope>
    <source>
        <strain evidence="9 10">EB</strain>
    </source>
</reference>
<dbReference type="Gene3D" id="3.30.70.270">
    <property type="match status" value="1"/>
</dbReference>
<dbReference type="InterPro" id="IPR035919">
    <property type="entry name" value="EAL_sf"/>
</dbReference>
<dbReference type="Gene3D" id="3.20.20.450">
    <property type="entry name" value="EAL domain"/>
    <property type="match status" value="1"/>
</dbReference>
<sequence length="1025" mass="115562">MNISSSQFARSVILVADDDPTIRLLVSEALGGVGYQVEEAEDGNQALAILGVMKADLILLDVTMPGKSGFEVCEALRRIPGYEQIPVLMATGHDDVESIRKAFEVGASDFLTKPINWELLPHRINFLIRAHRDEKERKRAQEEILRLNHQTQLLLNSAGEGICGLDTSGRITFMNTSASQLLGYEQGELLSEPIHKLLSQTMELSHPHDLSTIPIYLPLVDQRIHRSSEEIFFRKDHTPLMVEYVCTPTKLGDQITGAVVVFRDISAKSAMERRERAHYTITRILAECPNADEALPRIVESICHILNWDLGIIWKASQDKSFLTFLDARSPSSPQFVSFIDHCQHTSIPLGMGLAGQVWASGNPEWVEELHAAKGFLEWESFDHSELTSAFGFPIMAGKSIVAIMEFFSRTPQKIDEDLLALFQAVGSQVGHLLDRKQAVDALRESQNQLIQAQKIAQLGYWQWDLSSSTFHISEETRRLLGETFTSFTGTHEEFVQAIHPNDREDRNQTIQQALNARTSYSLEYRLVGEEGQERIISELGELILDDLGRPIQITGVIQDITERKYKEYQIHTLAHYDTLTNLPNRLMFHTLLEQSLATSQRQNQPLAILLLNIDRFTRINETLGYRTGDLLLQEIGKRLLRSIRRTDAVARHNETDSSTTISRFGGDEFTILLTSFKSVENAAKVARRVIARLAQPFHIGSQEIFITTSIGISLYPNDGNNEETLLQNAQVALQHAKDNGRNISHYFSPNMNASSSAKLTMESNLHKAIERSEFLLYYQPQIDIQERQIVGVEALIRWQHPELGIVSPGDFIPLAEESGLIKSIGEWALHTACQQHQRWQEQGLPPIRIGVNLSSLQFRDQDWVMTIDKVLKEGLLDPRYLELELTEGIVMRDVEETMNTLHYLKKLGIKLAIDDFGTGYSSLSYLKRLPLDTIKIDQAFIKDLTTNEQDASITKAIIALGHSLDLRVIAEGVETEGQFRHLEEQGCDEIQGYFFSPAVPANAIVQLFESQFAALLPHPDLILA</sequence>
<dbReference type="Pfam" id="PF00072">
    <property type="entry name" value="Response_reg"/>
    <property type="match status" value="1"/>
</dbReference>
<dbReference type="Gene3D" id="3.40.50.2300">
    <property type="match status" value="1"/>
</dbReference>
<dbReference type="InterPro" id="IPR035965">
    <property type="entry name" value="PAS-like_dom_sf"/>
</dbReference>
<dbReference type="SUPFAM" id="SSF52172">
    <property type="entry name" value="CheY-like"/>
    <property type="match status" value="1"/>
</dbReference>
<dbReference type="SUPFAM" id="SSF55073">
    <property type="entry name" value="Nucleotide cyclase"/>
    <property type="match status" value="1"/>
</dbReference>
<dbReference type="Proteomes" id="UP001250932">
    <property type="component" value="Unassembled WGS sequence"/>
</dbReference>
<dbReference type="EMBL" id="JAQOUE010000001">
    <property type="protein sequence ID" value="MDT7042372.1"/>
    <property type="molecule type" value="Genomic_DNA"/>
</dbReference>
<dbReference type="InterPro" id="IPR029787">
    <property type="entry name" value="Nucleotide_cyclase"/>
</dbReference>
<dbReference type="PROSITE" id="PS50883">
    <property type="entry name" value="EAL"/>
    <property type="match status" value="1"/>
</dbReference>
<dbReference type="NCBIfam" id="TIGR00254">
    <property type="entry name" value="GGDEF"/>
    <property type="match status" value="1"/>
</dbReference>
<dbReference type="RefSeq" id="WP_313832765.1">
    <property type="nucleotide sequence ID" value="NZ_JAQOUE010000001.1"/>
</dbReference>
<dbReference type="Pfam" id="PF00990">
    <property type="entry name" value="GGDEF"/>
    <property type="match status" value="1"/>
</dbReference>
<dbReference type="InterPro" id="IPR000700">
    <property type="entry name" value="PAS-assoc_C"/>
</dbReference>
<keyword evidence="1" id="KW-0808">Transferase</keyword>
<dbReference type="InterPro" id="IPR001633">
    <property type="entry name" value="EAL_dom"/>
</dbReference>
<dbReference type="Gene3D" id="2.10.70.100">
    <property type="match status" value="1"/>
</dbReference>
<dbReference type="PANTHER" id="PTHR44757:SF2">
    <property type="entry name" value="BIOFILM ARCHITECTURE MAINTENANCE PROTEIN MBAA"/>
    <property type="match status" value="1"/>
</dbReference>
<comment type="caution">
    <text evidence="9">The sequence shown here is derived from an EMBL/GenBank/DDBJ whole genome shotgun (WGS) entry which is preliminary data.</text>
</comment>
<dbReference type="SUPFAM" id="SSF141868">
    <property type="entry name" value="EAL domain-like"/>
    <property type="match status" value="1"/>
</dbReference>
<dbReference type="SUPFAM" id="SSF55785">
    <property type="entry name" value="PYP-like sensor domain (PAS domain)"/>
    <property type="match status" value="2"/>
</dbReference>
<evidence type="ECO:0000313" key="10">
    <source>
        <dbReference type="Proteomes" id="UP001250932"/>
    </source>
</evidence>
<dbReference type="PROSITE" id="PS50110">
    <property type="entry name" value="RESPONSE_REGULATORY"/>
    <property type="match status" value="1"/>
</dbReference>
<dbReference type="CDD" id="cd00130">
    <property type="entry name" value="PAS"/>
    <property type="match status" value="2"/>
</dbReference>
<organism evidence="9 10">
    <name type="scientific">Candidatus Nitronereus thalassa</name>
    <dbReference type="NCBI Taxonomy" id="3020898"/>
    <lineage>
        <taxon>Bacteria</taxon>
        <taxon>Pseudomonadati</taxon>
        <taxon>Nitrospirota</taxon>
        <taxon>Nitrospiria</taxon>
        <taxon>Nitrospirales</taxon>
        <taxon>Nitrospiraceae</taxon>
        <taxon>Candidatus Nitronereus</taxon>
    </lineage>
</organism>
<dbReference type="SMART" id="SM00065">
    <property type="entry name" value="GAF"/>
    <property type="match status" value="1"/>
</dbReference>
<dbReference type="Gene3D" id="3.30.450.40">
    <property type="match status" value="1"/>
</dbReference>